<gene>
    <name evidence="10" type="ORF">E6H05_06680</name>
</gene>
<accession>A0A537IVF5</accession>
<dbReference type="GO" id="GO:0032993">
    <property type="term" value="C:protein-DNA complex"/>
    <property type="evidence" value="ECO:0007669"/>
    <property type="project" value="TreeGrafter"/>
</dbReference>
<protein>
    <submittedName>
        <fullName evidence="10">Response regulator transcription factor</fullName>
    </submittedName>
</protein>
<feature type="modified residue" description="4-aspartylphosphate" evidence="6">
    <location>
        <position position="52"/>
    </location>
</feature>
<keyword evidence="5" id="KW-0804">Transcription</keyword>
<dbReference type="FunFam" id="1.10.10.10:FF:000005">
    <property type="entry name" value="Two-component system response regulator"/>
    <property type="match status" value="1"/>
</dbReference>
<dbReference type="GO" id="GO:0000156">
    <property type="term" value="F:phosphorelay response regulator activity"/>
    <property type="evidence" value="ECO:0007669"/>
    <property type="project" value="TreeGrafter"/>
</dbReference>
<dbReference type="SUPFAM" id="SSF52172">
    <property type="entry name" value="CheY-like"/>
    <property type="match status" value="1"/>
</dbReference>
<name>A0A537IVF5_9BACT</name>
<dbReference type="PROSITE" id="PS51755">
    <property type="entry name" value="OMPR_PHOB"/>
    <property type="match status" value="1"/>
</dbReference>
<dbReference type="InterPro" id="IPR039420">
    <property type="entry name" value="WalR-like"/>
</dbReference>
<evidence type="ECO:0000313" key="11">
    <source>
        <dbReference type="Proteomes" id="UP000318834"/>
    </source>
</evidence>
<evidence type="ECO:0000259" key="9">
    <source>
        <dbReference type="PROSITE" id="PS51755"/>
    </source>
</evidence>
<feature type="DNA-binding region" description="OmpR/PhoB-type" evidence="7">
    <location>
        <begin position="124"/>
        <end position="219"/>
    </location>
</feature>
<evidence type="ECO:0000256" key="7">
    <source>
        <dbReference type="PROSITE-ProRule" id="PRU01091"/>
    </source>
</evidence>
<keyword evidence="1 6" id="KW-0597">Phosphoprotein</keyword>
<evidence type="ECO:0000256" key="4">
    <source>
        <dbReference type="ARBA" id="ARBA00023125"/>
    </source>
</evidence>
<proteinExistence type="predicted"/>
<comment type="caution">
    <text evidence="10">The sequence shown here is derived from an EMBL/GenBank/DDBJ whole genome shotgun (WGS) entry which is preliminary data.</text>
</comment>
<dbReference type="PANTHER" id="PTHR48111:SF38">
    <property type="entry name" value="TWO-COMPONENT RESPONSE REGULATOR"/>
    <property type="match status" value="1"/>
</dbReference>
<dbReference type="Pfam" id="PF00072">
    <property type="entry name" value="Response_reg"/>
    <property type="match status" value="1"/>
</dbReference>
<dbReference type="InterPro" id="IPR001867">
    <property type="entry name" value="OmpR/PhoB-type_DNA-bd"/>
</dbReference>
<evidence type="ECO:0000256" key="5">
    <source>
        <dbReference type="ARBA" id="ARBA00023163"/>
    </source>
</evidence>
<dbReference type="FunFam" id="3.40.50.2300:FF:000001">
    <property type="entry name" value="DNA-binding response regulator PhoB"/>
    <property type="match status" value="1"/>
</dbReference>
<dbReference type="PANTHER" id="PTHR48111">
    <property type="entry name" value="REGULATOR OF RPOS"/>
    <property type="match status" value="1"/>
</dbReference>
<organism evidence="10 11">
    <name type="scientific">Candidatus Segetimicrobium genomatis</name>
    <dbReference type="NCBI Taxonomy" id="2569760"/>
    <lineage>
        <taxon>Bacteria</taxon>
        <taxon>Bacillati</taxon>
        <taxon>Candidatus Sysuimicrobiota</taxon>
        <taxon>Candidatus Sysuimicrobiia</taxon>
        <taxon>Candidatus Sysuimicrobiales</taxon>
        <taxon>Candidatus Segetimicrobiaceae</taxon>
        <taxon>Candidatus Segetimicrobium</taxon>
    </lineage>
</organism>
<dbReference type="Gene3D" id="1.10.10.10">
    <property type="entry name" value="Winged helix-like DNA-binding domain superfamily/Winged helix DNA-binding domain"/>
    <property type="match status" value="1"/>
</dbReference>
<evidence type="ECO:0000256" key="3">
    <source>
        <dbReference type="ARBA" id="ARBA00023015"/>
    </source>
</evidence>
<dbReference type="CDD" id="cd00383">
    <property type="entry name" value="trans_reg_C"/>
    <property type="match status" value="1"/>
</dbReference>
<dbReference type="Gene3D" id="6.10.250.690">
    <property type="match status" value="1"/>
</dbReference>
<dbReference type="GO" id="GO:0006355">
    <property type="term" value="P:regulation of DNA-templated transcription"/>
    <property type="evidence" value="ECO:0007669"/>
    <property type="project" value="InterPro"/>
</dbReference>
<evidence type="ECO:0000256" key="1">
    <source>
        <dbReference type="ARBA" id="ARBA00022553"/>
    </source>
</evidence>
<dbReference type="InterPro" id="IPR001789">
    <property type="entry name" value="Sig_transdc_resp-reg_receiver"/>
</dbReference>
<dbReference type="CDD" id="cd17574">
    <property type="entry name" value="REC_OmpR"/>
    <property type="match status" value="1"/>
</dbReference>
<keyword evidence="3" id="KW-0805">Transcription regulation</keyword>
<dbReference type="SMART" id="SM00448">
    <property type="entry name" value="REC"/>
    <property type="match status" value="1"/>
</dbReference>
<keyword evidence="4 7" id="KW-0238">DNA-binding</keyword>
<dbReference type="Gene3D" id="3.40.50.2300">
    <property type="match status" value="1"/>
</dbReference>
<dbReference type="Pfam" id="PF00486">
    <property type="entry name" value="Trans_reg_C"/>
    <property type="match status" value="1"/>
</dbReference>
<dbReference type="Proteomes" id="UP000318834">
    <property type="component" value="Unassembled WGS sequence"/>
</dbReference>
<reference evidence="10 11" key="1">
    <citation type="journal article" date="2019" name="Nat. Microbiol.">
        <title>Mediterranean grassland soil C-N compound turnover is dependent on rainfall and depth, and is mediated by genomically divergent microorganisms.</title>
        <authorList>
            <person name="Diamond S."/>
            <person name="Andeer P.F."/>
            <person name="Li Z."/>
            <person name="Crits-Christoph A."/>
            <person name="Burstein D."/>
            <person name="Anantharaman K."/>
            <person name="Lane K.R."/>
            <person name="Thomas B.C."/>
            <person name="Pan C."/>
            <person name="Northen T.R."/>
            <person name="Banfield J.F."/>
        </authorList>
    </citation>
    <scope>NUCLEOTIDE SEQUENCE [LARGE SCALE GENOMIC DNA]</scope>
    <source>
        <strain evidence="10">NP_8</strain>
    </source>
</reference>
<evidence type="ECO:0000259" key="8">
    <source>
        <dbReference type="PROSITE" id="PS50110"/>
    </source>
</evidence>
<sequence length="219" mass="24775">MPRVLLVDDDRKLLSLLERGFRFEGFEVQTATLGVHSVELAQSERPDLVVLDIGMPDLNGFDVCRQLRARLDVPVIMLTARDDVEDKVRALDLGADDYVSKPFAFDELIARVRAVLRRRTGDATERLAFADLVCDLSTREVTRGNRTVALTPREFELLVYFLRHPRQVLTRDAILEAVWGYELAGDTKVVDVYVGYLRQKLDSPQLIQTVRGVGYALKG</sequence>
<evidence type="ECO:0000313" key="10">
    <source>
        <dbReference type="EMBL" id="TMI75304.1"/>
    </source>
</evidence>
<dbReference type="PROSITE" id="PS50110">
    <property type="entry name" value="RESPONSE_REGULATORY"/>
    <property type="match status" value="1"/>
</dbReference>
<keyword evidence="2" id="KW-0902">Two-component regulatory system</keyword>
<dbReference type="GO" id="GO:0005829">
    <property type="term" value="C:cytosol"/>
    <property type="evidence" value="ECO:0007669"/>
    <property type="project" value="TreeGrafter"/>
</dbReference>
<dbReference type="SMART" id="SM00862">
    <property type="entry name" value="Trans_reg_C"/>
    <property type="match status" value="1"/>
</dbReference>
<dbReference type="InterPro" id="IPR011006">
    <property type="entry name" value="CheY-like_superfamily"/>
</dbReference>
<dbReference type="InterPro" id="IPR036388">
    <property type="entry name" value="WH-like_DNA-bd_sf"/>
</dbReference>
<dbReference type="GO" id="GO:0000976">
    <property type="term" value="F:transcription cis-regulatory region binding"/>
    <property type="evidence" value="ECO:0007669"/>
    <property type="project" value="TreeGrafter"/>
</dbReference>
<feature type="domain" description="OmpR/PhoB-type" evidence="9">
    <location>
        <begin position="124"/>
        <end position="219"/>
    </location>
</feature>
<dbReference type="EMBL" id="VBAP01000044">
    <property type="protein sequence ID" value="TMI75304.1"/>
    <property type="molecule type" value="Genomic_DNA"/>
</dbReference>
<feature type="domain" description="Response regulatory" evidence="8">
    <location>
        <begin position="3"/>
        <end position="116"/>
    </location>
</feature>
<evidence type="ECO:0000256" key="2">
    <source>
        <dbReference type="ARBA" id="ARBA00023012"/>
    </source>
</evidence>
<evidence type="ECO:0000256" key="6">
    <source>
        <dbReference type="PROSITE-ProRule" id="PRU00169"/>
    </source>
</evidence>
<dbReference type="AlphaFoldDB" id="A0A537IVF5"/>